<accession>A0ABN7V9G8</accession>
<dbReference type="Proteomes" id="UP000789901">
    <property type="component" value="Unassembled WGS sequence"/>
</dbReference>
<feature type="non-terminal residue" evidence="1">
    <location>
        <position position="1"/>
    </location>
</feature>
<keyword evidence="2" id="KW-1185">Reference proteome</keyword>
<gene>
    <name evidence="1" type="ORF">GMARGA_LOCUS15971</name>
</gene>
<dbReference type="EMBL" id="CAJVQB010011319">
    <property type="protein sequence ID" value="CAG8746806.1"/>
    <property type="molecule type" value="Genomic_DNA"/>
</dbReference>
<sequence length="140" mass="16077">SVKMSIPSKFDETIREITVKNKLDPQKLTIFDFNKVTNFYVNNALKDLDLLLFYGLCDNWALDFLSTNKNEHLNKAIQKYFSNYSGIKKKEIVGFAFGRVSGFNENDKLHVVLKIQGQVQSLIDNTNLSNLIKEAKNLNQ</sequence>
<proteinExistence type="predicted"/>
<name>A0ABN7V9G8_GIGMA</name>
<comment type="caution">
    <text evidence="1">The sequence shown here is derived from an EMBL/GenBank/DDBJ whole genome shotgun (WGS) entry which is preliminary data.</text>
</comment>
<protein>
    <submittedName>
        <fullName evidence="1">23669_t:CDS:1</fullName>
    </submittedName>
</protein>
<organism evidence="1 2">
    <name type="scientific">Gigaspora margarita</name>
    <dbReference type="NCBI Taxonomy" id="4874"/>
    <lineage>
        <taxon>Eukaryota</taxon>
        <taxon>Fungi</taxon>
        <taxon>Fungi incertae sedis</taxon>
        <taxon>Mucoromycota</taxon>
        <taxon>Glomeromycotina</taxon>
        <taxon>Glomeromycetes</taxon>
        <taxon>Diversisporales</taxon>
        <taxon>Gigasporaceae</taxon>
        <taxon>Gigaspora</taxon>
    </lineage>
</organism>
<evidence type="ECO:0000313" key="2">
    <source>
        <dbReference type="Proteomes" id="UP000789901"/>
    </source>
</evidence>
<evidence type="ECO:0000313" key="1">
    <source>
        <dbReference type="EMBL" id="CAG8746806.1"/>
    </source>
</evidence>
<reference evidence="1 2" key="1">
    <citation type="submission" date="2021-06" db="EMBL/GenBank/DDBJ databases">
        <authorList>
            <person name="Kallberg Y."/>
            <person name="Tangrot J."/>
            <person name="Rosling A."/>
        </authorList>
    </citation>
    <scope>NUCLEOTIDE SEQUENCE [LARGE SCALE GENOMIC DNA]</scope>
    <source>
        <strain evidence="1 2">120-4 pot B 10/14</strain>
    </source>
</reference>